<sequence>MPFMRLPNYLAQYKLNIHLHGKQFLFLCIMITMQRFYRVHGIVQGVGYRSFVKSVADRIGVHGSVKNAEDGSVEIFADASLSKLERFEKEINVSIQNSIQVFSIESYEVGTSALPKRRNVPEHFEIEH</sequence>
<organism evidence="4 5">
    <name type="scientific">Candidatus Micrarchaeum acidiphilum ARMAN-2</name>
    <dbReference type="NCBI Taxonomy" id="425595"/>
    <lineage>
        <taxon>Archaea</taxon>
        <taxon>Candidatus Micrarchaeota</taxon>
        <taxon>Candidatus Micrarchaeia</taxon>
        <taxon>Candidatus Micrarchaeales</taxon>
        <taxon>Candidatus Micrarchaeaceae</taxon>
        <taxon>Candidatus Micrarchaeum</taxon>
    </lineage>
</organism>
<dbReference type="InterPro" id="IPR020456">
    <property type="entry name" value="Acylphosphatase"/>
</dbReference>
<reference evidence="4 5" key="2">
    <citation type="journal article" date="2010" name="Proc. Natl. Acad. Sci. U.S.A.">
        <title>Enigmatic, ultrasmall, uncultivated Archaea.</title>
        <authorList>
            <person name="Baker B.J."/>
            <person name="Comolli L.R."/>
            <person name="Dick G.J."/>
            <person name="Hauser L.J."/>
            <person name="Hyatt D."/>
            <person name="Dill B.D."/>
            <person name="Land M.L."/>
            <person name="Verberkmoes N.C."/>
            <person name="Hettich R.L."/>
            <person name="Banfield J.F."/>
        </authorList>
    </citation>
    <scope>NUCLEOTIDE SEQUENCE [LARGE SCALE GENOMIC DNA]</scope>
    <source>
        <strain evidence="4">ARMAN-2</strain>
    </source>
</reference>
<dbReference type="EMBL" id="GG697241">
    <property type="protein sequence ID" value="EET89783.1"/>
    <property type="molecule type" value="Genomic_DNA"/>
</dbReference>
<dbReference type="InterPro" id="IPR001792">
    <property type="entry name" value="Acylphosphatase-like_dom"/>
</dbReference>
<accession>C7DIK9</accession>
<dbReference type="Gene3D" id="3.30.70.100">
    <property type="match status" value="1"/>
</dbReference>
<evidence type="ECO:0000313" key="4">
    <source>
        <dbReference type="EMBL" id="EET89783.1"/>
    </source>
</evidence>
<dbReference type="Pfam" id="PF00708">
    <property type="entry name" value="Acylphosphatase"/>
    <property type="match status" value="1"/>
</dbReference>
<evidence type="ECO:0000256" key="2">
    <source>
        <dbReference type="RuleBase" id="RU004168"/>
    </source>
</evidence>
<comment type="catalytic activity">
    <reaction evidence="1">
        <text>an acyl phosphate + H2O = a carboxylate + phosphate + H(+)</text>
        <dbReference type="Rhea" id="RHEA:14965"/>
        <dbReference type="ChEBI" id="CHEBI:15377"/>
        <dbReference type="ChEBI" id="CHEBI:15378"/>
        <dbReference type="ChEBI" id="CHEBI:29067"/>
        <dbReference type="ChEBI" id="CHEBI:43474"/>
        <dbReference type="ChEBI" id="CHEBI:59918"/>
        <dbReference type="EC" id="3.6.1.7"/>
    </reaction>
</comment>
<dbReference type="AlphaFoldDB" id="C7DIK9"/>
<dbReference type="InterPro" id="IPR036046">
    <property type="entry name" value="Acylphosphatase-like_dom_sf"/>
</dbReference>
<feature type="active site" evidence="1">
    <location>
        <position position="49"/>
    </location>
</feature>
<keyword evidence="5" id="KW-1185">Reference proteome</keyword>
<evidence type="ECO:0000313" key="5">
    <source>
        <dbReference type="Proteomes" id="UP000332487"/>
    </source>
</evidence>
<evidence type="ECO:0000259" key="3">
    <source>
        <dbReference type="PROSITE" id="PS51160"/>
    </source>
</evidence>
<protein>
    <recommendedName>
        <fullName evidence="1">acylphosphatase</fullName>
        <ecNumber evidence="1">3.6.1.7</ecNumber>
    </recommendedName>
</protein>
<dbReference type="GO" id="GO:0003998">
    <property type="term" value="F:acylphosphatase activity"/>
    <property type="evidence" value="ECO:0007669"/>
    <property type="project" value="UniProtKB-EC"/>
</dbReference>
<comment type="similarity">
    <text evidence="2">Belongs to the acylphosphatase family.</text>
</comment>
<feature type="active site" evidence="1">
    <location>
        <position position="67"/>
    </location>
</feature>
<feature type="domain" description="Acylphosphatase-like" evidence="3">
    <location>
        <begin position="34"/>
        <end position="128"/>
    </location>
</feature>
<dbReference type="EC" id="3.6.1.7" evidence="1"/>
<reference evidence="4 5" key="1">
    <citation type="journal article" date="2009" name="Genome Biol.">
        <title>Community-wide analysis of microbial genome sequence signatures.</title>
        <authorList>
            <person name="Dick G.J."/>
            <person name="Andersson A.F."/>
            <person name="Baker B.J."/>
            <person name="Simmons S.L."/>
            <person name="Thomas B.C."/>
            <person name="Yelton A.P."/>
            <person name="Banfield J.F."/>
        </authorList>
    </citation>
    <scope>NUCLEOTIDE SEQUENCE [LARGE SCALE GENOMIC DNA]</scope>
    <source>
        <strain evidence="4">ARMAN-2</strain>
    </source>
</reference>
<dbReference type="PANTHER" id="PTHR47268:SF4">
    <property type="entry name" value="ACYLPHOSPHATASE"/>
    <property type="match status" value="1"/>
</dbReference>
<evidence type="ECO:0000256" key="1">
    <source>
        <dbReference type="PROSITE-ProRule" id="PRU00520"/>
    </source>
</evidence>
<dbReference type="PROSITE" id="PS51160">
    <property type="entry name" value="ACYLPHOSPHATASE_3"/>
    <property type="match status" value="1"/>
</dbReference>
<proteinExistence type="inferred from homology"/>
<dbReference type="Proteomes" id="UP000332487">
    <property type="component" value="Unassembled WGS sequence"/>
</dbReference>
<dbReference type="PANTHER" id="PTHR47268">
    <property type="entry name" value="ACYLPHOSPHATASE"/>
    <property type="match status" value="1"/>
</dbReference>
<gene>
    <name evidence="4" type="ORF">UNLARM2_0897</name>
</gene>
<keyword evidence="1" id="KW-0378">Hydrolase</keyword>
<dbReference type="SUPFAM" id="SSF54975">
    <property type="entry name" value="Acylphosphatase/BLUF domain-like"/>
    <property type="match status" value="1"/>
</dbReference>
<name>C7DIK9_MICA2</name>